<reference evidence="2 3" key="1">
    <citation type="journal article" date="2017" name="Genome Biol. Evol.">
        <title>Phytophthora megakarya and P. palmivora, closely related causal agents of cacao black pod rot, underwent increases in genome sizes and gene numbers by different mechanisms.</title>
        <authorList>
            <person name="Ali S.S."/>
            <person name="Shao J."/>
            <person name="Lary D.J."/>
            <person name="Kronmiller B."/>
            <person name="Shen D."/>
            <person name="Strem M.D."/>
            <person name="Amoako-Attah I."/>
            <person name="Akrofi A.Y."/>
            <person name="Begoude B.A."/>
            <person name="Ten Hoopen G.M."/>
            <person name="Coulibaly K."/>
            <person name="Kebe B.I."/>
            <person name="Melnick R.L."/>
            <person name="Guiltinan M.J."/>
            <person name="Tyler B.M."/>
            <person name="Meinhardt L.W."/>
            <person name="Bailey B.A."/>
        </authorList>
    </citation>
    <scope>NUCLEOTIDE SEQUENCE [LARGE SCALE GENOMIC DNA]</scope>
    <source>
        <strain evidence="3">sbr112.9</strain>
    </source>
</reference>
<dbReference type="InterPro" id="IPR013783">
    <property type="entry name" value="Ig-like_fold"/>
</dbReference>
<feature type="compositionally biased region" description="Basic and acidic residues" evidence="1">
    <location>
        <begin position="318"/>
        <end position="337"/>
    </location>
</feature>
<organism evidence="2 3">
    <name type="scientific">Phytophthora palmivora</name>
    <dbReference type="NCBI Taxonomy" id="4796"/>
    <lineage>
        <taxon>Eukaryota</taxon>
        <taxon>Sar</taxon>
        <taxon>Stramenopiles</taxon>
        <taxon>Oomycota</taxon>
        <taxon>Peronosporomycetes</taxon>
        <taxon>Peronosporales</taxon>
        <taxon>Peronosporaceae</taxon>
        <taxon>Phytophthora</taxon>
    </lineage>
</organism>
<dbReference type="GO" id="GO:0003341">
    <property type="term" value="P:cilium movement"/>
    <property type="evidence" value="ECO:0007669"/>
    <property type="project" value="InterPro"/>
</dbReference>
<evidence type="ECO:0000256" key="1">
    <source>
        <dbReference type="SAM" id="MobiDB-lite"/>
    </source>
</evidence>
<comment type="caution">
    <text evidence="2">The sequence shown here is derived from an EMBL/GenBank/DDBJ whole genome shotgun (WGS) entry which is preliminary data.</text>
</comment>
<gene>
    <name evidence="2" type="ORF">PHPALM_11691</name>
</gene>
<dbReference type="GO" id="GO:0044458">
    <property type="term" value="P:motile cilium assembly"/>
    <property type="evidence" value="ECO:0007669"/>
    <property type="project" value="TreeGrafter"/>
</dbReference>
<dbReference type="OrthoDB" id="5538672at2759"/>
<dbReference type="PANTHER" id="PTHR46500:SF1">
    <property type="entry name" value="CILIA- AND FLAGELLA-ASSOCIATED PROTEIN 221"/>
    <property type="match status" value="1"/>
</dbReference>
<evidence type="ECO:0008006" key="4">
    <source>
        <dbReference type="Google" id="ProtNLM"/>
    </source>
</evidence>
<dbReference type="EMBL" id="NCKW01006427">
    <property type="protein sequence ID" value="POM71707.1"/>
    <property type="molecule type" value="Genomic_DNA"/>
</dbReference>
<feature type="compositionally biased region" description="Low complexity" evidence="1">
    <location>
        <begin position="21"/>
        <end position="44"/>
    </location>
</feature>
<feature type="compositionally biased region" description="Polar residues" evidence="1">
    <location>
        <begin position="287"/>
        <end position="301"/>
    </location>
</feature>
<accession>A0A2P4Y1M6</accession>
<keyword evidence="3" id="KW-1185">Reference proteome</keyword>
<dbReference type="Proteomes" id="UP000237271">
    <property type="component" value="Unassembled WGS sequence"/>
</dbReference>
<dbReference type="InterPro" id="IPR029676">
    <property type="entry name" value="CFAP221"/>
</dbReference>
<feature type="region of interest" description="Disordered" evidence="1">
    <location>
        <begin position="1"/>
        <end position="50"/>
    </location>
</feature>
<evidence type="ECO:0000313" key="2">
    <source>
        <dbReference type="EMBL" id="POM71707.1"/>
    </source>
</evidence>
<name>A0A2P4Y1M6_9STRA</name>
<dbReference type="AlphaFoldDB" id="A0A2P4Y1M6"/>
<dbReference type="PANTHER" id="PTHR46500">
    <property type="entry name" value="CILIA- AND FLAGELLA-ASSOCIATED PROTEIN 221"/>
    <property type="match status" value="1"/>
</dbReference>
<dbReference type="GO" id="GO:0097729">
    <property type="term" value="C:9+2 motile cilium"/>
    <property type="evidence" value="ECO:0007669"/>
    <property type="project" value="TreeGrafter"/>
</dbReference>
<protein>
    <recommendedName>
        <fullName evidence="4">Primary ciliary dyskinesia protein 1</fullName>
    </recommendedName>
</protein>
<sequence>MDLQSTKMRPGRVPSAAQRVASPSSPMRPSSASSTSSASPVASPRGRRPMTTTTDEMLFAQPTSIHFGGFQLDRSVQQRVRVHNNSSKAVRLRYTFPTGKKGFRATFASTDRPSFVSAGLCEEIIVSFTPPAGFQYYYDCIQVQCEEVAYGSSTTVARSGATLIPLHAYPMVNDVSFPTRMDFGVVPRNSCARKCVDITCSVPVEFEYELRVTKPHPAFTVFPLSGTIPPRGVARIELEFRPLLYATASAELELHVSQLGFVPRVCTLAGSSSSTATDVALAVDVTQQKSSSLASPTSEANPRNRSEAQAKSSKTSTPRKETKSRSKKSVQEERQLSDVEGDEMEVEKVRGIEIPHNLNSVTSVTFVLNQEPGKLKPKDLKKAIAANRSLQQQQREEQAKLSMGNVSGDEDAAVLSFQVLMQEEERFLERVRVSKQVKDMFFQQELREVAEAEKALEFQSHKVHLGQRLLSREQITQIIKLRDFNSTALAYQQREQLRTMFINVHYESQLVSDYQHEHSDENQGLSLGELKTAVLPAHFVPAYSPDYKPYKNDLWTRRQRVLRRLVRAVSKCILRLRAQKRLDRIHVWLGETKTRAQVREKVALDWQSSVQGGGGHVTNAINAAQSTKQENTDSTSNSEEFRVFLSSFPIVEESTAQKHRESIDIPVDWELKFNSFTFMELKPRDEALLLGHEPLSLPALPTYVPLEQNR</sequence>
<feature type="region of interest" description="Disordered" evidence="1">
    <location>
        <begin position="287"/>
        <end position="344"/>
    </location>
</feature>
<evidence type="ECO:0000313" key="3">
    <source>
        <dbReference type="Proteomes" id="UP000237271"/>
    </source>
</evidence>
<dbReference type="Gene3D" id="2.60.40.10">
    <property type="entry name" value="Immunoglobulins"/>
    <property type="match status" value="1"/>
</dbReference>
<proteinExistence type="predicted"/>